<dbReference type="SUPFAM" id="SSF51905">
    <property type="entry name" value="FAD/NAD(P)-binding domain"/>
    <property type="match status" value="1"/>
</dbReference>
<dbReference type="InterPro" id="IPR015939">
    <property type="entry name" value="Fum_Rdtase/Succ_DH_flav-like_C"/>
</dbReference>
<comment type="similarity">
    <text evidence="3 12">Belongs to the FAD-dependent oxidoreductase 2 family. NadB subfamily.</text>
</comment>
<evidence type="ECO:0000256" key="2">
    <source>
        <dbReference type="ARBA" id="ARBA00004950"/>
    </source>
</evidence>
<dbReference type="EC" id="1.4.3.16" evidence="4 10"/>
<reference evidence="15 16" key="1">
    <citation type="submission" date="2020-08" db="EMBL/GenBank/DDBJ databases">
        <title>The genome sequence of type strain Novosphingobium flavum NBRC 111647.</title>
        <authorList>
            <person name="Liu Y."/>
        </authorList>
    </citation>
    <scope>NUCLEOTIDE SEQUENCE [LARGE SCALE GENOMIC DNA]</scope>
    <source>
        <strain evidence="15 16">NBRC 111647</strain>
    </source>
</reference>
<evidence type="ECO:0000313" key="16">
    <source>
        <dbReference type="Proteomes" id="UP000566813"/>
    </source>
</evidence>
<dbReference type="EMBL" id="JACLAW010000014">
    <property type="protein sequence ID" value="MBC2667069.1"/>
    <property type="molecule type" value="Genomic_DNA"/>
</dbReference>
<dbReference type="GO" id="GO:0034628">
    <property type="term" value="P:'de novo' NAD+ biosynthetic process from L-aspartate"/>
    <property type="evidence" value="ECO:0007669"/>
    <property type="project" value="TreeGrafter"/>
</dbReference>
<dbReference type="InterPro" id="IPR027477">
    <property type="entry name" value="Succ_DH/fumarate_Rdtase_cat_sf"/>
</dbReference>
<keyword evidence="7 12" id="KW-0274">FAD</keyword>
<dbReference type="InterPro" id="IPR003953">
    <property type="entry name" value="FAD-dep_OxRdtase_2_FAD-bd"/>
</dbReference>
<comment type="cofactor">
    <cofactor evidence="1 12">
        <name>FAD</name>
        <dbReference type="ChEBI" id="CHEBI:57692"/>
    </cofactor>
</comment>
<organism evidence="15 16">
    <name type="scientific">Novosphingobium flavum</name>
    <dbReference type="NCBI Taxonomy" id="1778672"/>
    <lineage>
        <taxon>Bacteria</taxon>
        <taxon>Pseudomonadati</taxon>
        <taxon>Pseudomonadota</taxon>
        <taxon>Alphaproteobacteria</taxon>
        <taxon>Sphingomonadales</taxon>
        <taxon>Sphingomonadaceae</taxon>
        <taxon>Novosphingobium</taxon>
    </lineage>
</organism>
<gene>
    <name evidence="15" type="primary">nadB</name>
    <name evidence="15" type="ORF">H7F51_16240</name>
</gene>
<evidence type="ECO:0000256" key="6">
    <source>
        <dbReference type="ARBA" id="ARBA00022642"/>
    </source>
</evidence>
<dbReference type="SUPFAM" id="SSF46977">
    <property type="entry name" value="Succinate dehydrogenase/fumarate reductase flavoprotein C-terminal domain"/>
    <property type="match status" value="1"/>
</dbReference>
<comment type="pathway">
    <text evidence="2 12">Cofactor biosynthesis; NAD(+) biosynthesis; iminoaspartate from L-aspartate (oxidase route): step 1/1.</text>
</comment>
<dbReference type="Pfam" id="PF02910">
    <property type="entry name" value="Succ_DH_flav_C"/>
    <property type="match status" value="1"/>
</dbReference>
<name>A0A7X1FU67_9SPHN</name>
<evidence type="ECO:0000259" key="14">
    <source>
        <dbReference type="Pfam" id="PF02910"/>
    </source>
</evidence>
<evidence type="ECO:0000256" key="1">
    <source>
        <dbReference type="ARBA" id="ARBA00001974"/>
    </source>
</evidence>
<sequence length="525" mass="57541">MEHDVIVVGSGAAGLTAALALGERLKVLVIAKGTLTSGSTAWAQGGIAAVLDAGDTFDDHIRDTMIAGAGLNRRETVEFVIERAPHAIARLVELGVPFNSEGANLHLTREGGHSHRRIVHVDDATGWAVQAALLKAAEENPNITLLPGRACIDLITGRNEERYSGSGRVWGVYALDEATGNVEAHTARATVLATGGAGRVYQFSTAPRGATGDGIAMAWRAGARVGNMEMMQFHPTCLYNLEVKNFLITEAVRGEGGRLVNPRTGKRFMTAYDPERLELAPRDVVARAIDSEIKKFGLDFVHLDISHMPADFVRGHFPTIHEKLLGLGIDMTKDPIPVVPAQHYTCGGVMIDLDGRTDLPGLYAAGECTESGLHGANRLASNSLLECFVFGEAAAHHILAHWDEFSAPPPIRAWDASRVTNSDEEVIIKQNWTEIRRFMWNYVGIVRTTKRLERAQHRINLLSGEVDDYYGHFRVTTDLIELRNLLQSADLIVKSALRRHESRGLHYTLDYPRTLPEPRDTILVP</sequence>
<dbReference type="UniPathway" id="UPA00253">
    <property type="reaction ID" value="UER00326"/>
</dbReference>
<feature type="domain" description="Fumarate reductase/succinate dehydrogenase flavoprotein-like C-terminal" evidence="14">
    <location>
        <begin position="434"/>
        <end position="513"/>
    </location>
</feature>
<dbReference type="AlphaFoldDB" id="A0A7X1FU67"/>
<dbReference type="InterPro" id="IPR036188">
    <property type="entry name" value="FAD/NAD-bd_sf"/>
</dbReference>
<comment type="catalytic activity">
    <reaction evidence="9">
        <text>L-aspartate + O2 = iminosuccinate + H2O2</text>
        <dbReference type="Rhea" id="RHEA:25876"/>
        <dbReference type="ChEBI" id="CHEBI:15379"/>
        <dbReference type="ChEBI" id="CHEBI:16240"/>
        <dbReference type="ChEBI" id="CHEBI:29991"/>
        <dbReference type="ChEBI" id="CHEBI:77875"/>
        <dbReference type="EC" id="1.4.3.16"/>
    </reaction>
    <physiologicalReaction direction="left-to-right" evidence="9">
        <dbReference type="Rhea" id="RHEA:25877"/>
    </physiologicalReaction>
</comment>
<dbReference type="Gene3D" id="3.90.700.10">
    <property type="entry name" value="Succinate dehydrogenase/fumarate reductase flavoprotein, catalytic domain"/>
    <property type="match status" value="1"/>
</dbReference>
<dbReference type="GO" id="GO:0005737">
    <property type="term" value="C:cytoplasm"/>
    <property type="evidence" value="ECO:0007669"/>
    <property type="project" value="UniProtKB-SubCell"/>
</dbReference>
<evidence type="ECO:0000256" key="10">
    <source>
        <dbReference type="NCBIfam" id="TIGR00551"/>
    </source>
</evidence>
<dbReference type="Pfam" id="PF00890">
    <property type="entry name" value="FAD_binding_2"/>
    <property type="match status" value="1"/>
</dbReference>
<dbReference type="Gene3D" id="3.50.50.60">
    <property type="entry name" value="FAD/NAD(P)-binding domain"/>
    <property type="match status" value="1"/>
</dbReference>
<comment type="caution">
    <text evidence="15">The sequence shown here is derived from an EMBL/GenBank/DDBJ whole genome shotgun (WGS) entry which is preliminary data.</text>
</comment>
<keyword evidence="8 12" id="KW-0560">Oxidoreductase</keyword>
<evidence type="ECO:0000259" key="13">
    <source>
        <dbReference type="Pfam" id="PF00890"/>
    </source>
</evidence>
<evidence type="ECO:0000313" key="15">
    <source>
        <dbReference type="EMBL" id="MBC2667069.1"/>
    </source>
</evidence>
<feature type="active site" description="Proton acceptor" evidence="11">
    <location>
        <position position="282"/>
    </location>
</feature>
<dbReference type="FunFam" id="3.90.700.10:FF:000002">
    <property type="entry name" value="L-aspartate oxidase"/>
    <property type="match status" value="1"/>
</dbReference>
<dbReference type="PRINTS" id="PR00368">
    <property type="entry name" value="FADPNR"/>
</dbReference>
<dbReference type="InterPro" id="IPR037099">
    <property type="entry name" value="Fum_R/Succ_DH_flav-like_C_sf"/>
</dbReference>
<evidence type="ECO:0000256" key="3">
    <source>
        <dbReference type="ARBA" id="ARBA00008562"/>
    </source>
</evidence>
<dbReference type="GO" id="GO:0008734">
    <property type="term" value="F:L-aspartate oxidase activity"/>
    <property type="evidence" value="ECO:0007669"/>
    <property type="project" value="UniProtKB-UniRule"/>
</dbReference>
<protein>
    <recommendedName>
        <fullName evidence="4 10">L-aspartate oxidase</fullName>
        <ecNumber evidence="4 10">1.4.3.16</ecNumber>
    </recommendedName>
</protein>
<proteinExistence type="inferred from homology"/>
<dbReference type="SUPFAM" id="SSF56425">
    <property type="entry name" value="Succinate dehydrogenase/fumarate reductase flavoprotein, catalytic domain"/>
    <property type="match status" value="1"/>
</dbReference>
<evidence type="ECO:0000256" key="5">
    <source>
        <dbReference type="ARBA" id="ARBA00022630"/>
    </source>
</evidence>
<comment type="function">
    <text evidence="12">Catalyzes the oxidation of L-aspartate to iminoaspartate.</text>
</comment>
<keyword evidence="5 12" id="KW-0285">Flavoprotein</keyword>
<keyword evidence="6 12" id="KW-0662">Pyridine nucleotide biosynthesis</keyword>
<dbReference type="RefSeq" id="WP_185665366.1">
    <property type="nucleotide sequence ID" value="NZ_JACLAW010000014.1"/>
</dbReference>
<dbReference type="FunFam" id="1.20.58.100:FF:000002">
    <property type="entry name" value="L-aspartate oxidase"/>
    <property type="match status" value="1"/>
</dbReference>
<dbReference type="Gene3D" id="1.20.58.100">
    <property type="entry name" value="Fumarate reductase/succinate dehydrogenase flavoprotein-like, C-terminal domain"/>
    <property type="match status" value="1"/>
</dbReference>
<accession>A0A7X1FU67</accession>
<dbReference type="Proteomes" id="UP000566813">
    <property type="component" value="Unassembled WGS sequence"/>
</dbReference>
<dbReference type="NCBIfam" id="NF006567">
    <property type="entry name" value="PRK09077.1"/>
    <property type="match status" value="1"/>
</dbReference>
<evidence type="ECO:0000256" key="11">
    <source>
        <dbReference type="PIRSR" id="PIRSR000171-1"/>
    </source>
</evidence>
<evidence type="ECO:0000256" key="12">
    <source>
        <dbReference type="RuleBase" id="RU362049"/>
    </source>
</evidence>
<comment type="subcellular location">
    <subcellularLocation>
        <location evidence="12">Cytoplasm</location>
    </subcellularLocation>
</comment>
<dbReference type="PANTHER" id="PTHR42716">
    <property type="entry name" value="L-ASPARTATE OXIDASE"/>
    <property type="match status" value="1"/>
</dbReference>
<dbReference type="PIRSF" id="PIRSF000171">
    <property type="entry name" value="SDHA_APRA_LASPO"/>
    <property type="match status" value="1"/>
</dbReference>
<dbReference type="InterPro" id="IPR005288">
    <property type="entry name" value="NadB"/>
</dbReference>
<evidence type="ECO:0000256" key="4">
    <source>
        <dbReference type="ARBA" id="ARBA00012173"/>
    </source>
</evidence>
<keyword evidence="16" id="KW-1185">Reference proteome</keyword>
<evidence type="ECO:0000256" key="8">
    <source>
        <dbReference type="ARBA" id="ARBA00023002"/>
    </source>
</evidence>
<feature type="domain" description="FAD-dependent oxidoreductase 2 FAD-binding" evidence="13">
    <location>
        <begin position="4"/>
        <end position="384"/>
    </location>
</feature>
<evidence type="ECO:0000256" key="7">
    <source>
        <dbReference type="ARBA" id="ARBA00022827"/>
    </source>
</evidence>
<evidence type="ECO:0000256" key="9">
    <source>
        <dbReference type="ARBA" id="ARBA00048305"/>
    </source>
</evidence>
<dbReference type="NCBIfam" id="TIGR00551">
    <property type="entry name" value="nadB"/>
    <property type="match status" value="1"/>
</dbReference>
<dbReference type="PANTHER" id="PTHR42716:SF2">
    <property type="entry name" value="L-ASPARTATE OXIDASE, CHLOROPLASTIC"/>
    <property type="match status" value="1"/>
</dbReference>